<gene>
    <name evidence="2" type="ORF">GCM10022281_02680</name>
</gene>
<keyword evidence="1" id="KW-0472">Membrane</keyword>
<proteinExistence type="predicted"/>
<sequence>MKKQDAAVLVALGIGLAIVMPFHVITAHFARRPVLDETLVSVFISAALAALPFLTLAGKMLYDKVTWVIGVALIVPAWVFLLYTAVSYQLNGDTSGVGGEALIILVWPILVTIICVRVARWRSQ</sequence>
<dbReference type="RefSeq" id="WP_344695165.1">
    <property type="nucleotide sequence ID" value="NZ_BAABBR010000001.1"/>
</dbReference>
<keyword evidence="3" id="KW-1185">Reference proteome</keyword>
<organism evidence="2 3">
    <name type="scientific">Sphingomonas rosea</name>
    <dbReference type="NCBI Taxonomy" id="335605"/>
    <lineage>
        <taxon>Bacteria</taxon>
        <taxon>Pseudomonadati</taxon>
        <taxon>Pseudomonadota</taxon>
        <taxon>Alphaproteobacteria</taxon>
        <taxon>Sphingomonadales</taxon>
        <taxon>Sphingomonadaceae</taxon>
        <taxon>Sphingomonas</taxon>
    </lineage>
</organism>
<feature type="transmembrane region" description="Helical" evidence="1">
    <location>
        <begin position="101"/>
        <end position="119"/>
    </location>
</feature>
<dbReference type="EMBL" id="BAABBR010000001">
    <property type="protein sequence ID" value="GAA4027458.1"/>
    <property type="molecule type" value="Genomic_DNA"/>
</dbReference>
<evidence type="ECO:0000313" key="2">
    <source>
        <dbReference type="EMBL" id="GAA4027458.1"/>
    </source>
</evidence>
<evidence type="ECO:0000256" key="1">
    <source>
        <dbReference type="SAM" id="Phobius"/>
    </source>
</evidence>
<name>A0ABP7TK18_9SPHN</name>
<keyword evidence="1" id="KW-1133">Transmembrane helix</keyword>
<feature type="transmembrane region" description="Helical" evidence="1">
    <location>
        <begin position="65"/>
        <end position="86"/>
    </location>
</feature>
<protein>
    <submittedName>
        <fullName evidence="2">Uncharacterized protein</fullName>
    </submittedName>
</protein>
<accession>A0ABP7TK18</accession>
<comment type="caution">
    <text evidence="2">The sequence shown here is derived from an EMBL/GenBank/DDBJ whole genome shotgun (WGS) entry which is preliminary data.</text>
</comment>
<reference evidence="3" key="1">
    <citation type="journal article" date="2019" name="Int. J. Syst. Evol. Microbiol.">
        <title>The Global Catalogue of Microorganisms (GCM) 10K type strain sequencing project: providing services to taxonomists for standard genome sequencing and annotation.</title>
        <authorList>
            <consortium name="The Broad Institute Genomics Platform"/>
            <consortium name="The Broad Institute Genome Sequencing Center for Infectious Disease"/>
            <person name="Wu L."/>
            <person name="Ma J."/>
        </authorList>
    </citation>
    <scope>NUCLEOTIDE SEQUENCE [LARGE SCALE GENOMIC DNA]</scope>
    <source>
        <strain evidence="3">JCM 17564</strain>
    </source>
</reference>
<dbReference type="Proteomes" id="UP001424459">
    <property type="component" value="Unassembled WGS sequence"/>
</dbReference>
<feature type="transmembrane region" description="Helical" evidence="1">
    <location>
        <begin position="38"/>
        <end position="58"/>
    </location>
</feature>
<feature type="transmembrane region" description="Helical" evidence="1">
    <location>
        <begin position="7"/>
        <end position="26"/>
    </location>
</feature>
<keyword evidence="1" id="KW-0812">Transmembrane</keyword>
<evidence type="ECO:0000313" key="3">
    <source>
        <dbReference type="Proteomes" id="UP001424459"/>
    </source>
</evidence>